<dbReference type="InterPro" id="IPR021145">
    <property type="entry name" value="Portal_protein_SPP1_Gp6-like"/>
</dbReference>
<protein>
    <submittedName>
        <fullName evidence="1">Portal protein</fullName>
    </submittedName>
</protein>
<dbReference type="EMBL" id="BK032810">
    <property type="protein sequence ID" value="DAF61379.1"/>
    <property type="molecule type" value="Genomic_DNA"/>
</dbReference>
<name>A0A8S5TEB3_9CAUD</name>
<proteinExistence type="predicted"/>
<sequence>MKTIQEILSVGDPYKIYSLLTARKKSLKKPLEVTEKEYDPDCHLIFDTQYRKDKIVKTPTNKKDENGNIVYKTEVRHRCRVAVPCQRVIIERSVGFLFTIPVTYSIKGEADEMQANLFDDVVNILEDNKEEYFNKKLSRCLFRACECAELWYIATNEDNEKEMRVKLLSPLYGDKLYPHYDNYDKMDGFAREYVLKDETGAQTHCFDVYTSSTLYKFASDESDAGLTLRSAKPHGFTKIPIVYYRQEETEWEVVQKTIERLENSISDWGDTNDYFGSPTYFFKGRMKGFADKGEVGRVYQGDSETDMKVVSWDSAPESRRMEIANLTNIIFSYTQTPDISFENMKTLGNNTSGAAIRLMFTDPHLKAGQKIETFGEMFTRRFNIIKNGYSTSIKAMPKNEVDTLRVKPRFTPYIPKNDAETLQLINSSTGGKATMSQEEGIRQNPLVSNPEEILKQIKQENMEENKQNTFGSYE</sequence>
<accession>A0A8S5TEB3</accession>
<evidence type="ECO:0000313" key="1">
    <source>
        <dbReference type="EMBL" id="DAF61379.1"/>
    </source>
</evidence>
<organism evidence="1">
    <name type="scientific">Siphoviridae sp. ctNnX9</name>
    <dbReference type="NCBI Taxonomy" id="2827859"/>
    <lineage>
        <taxon>Viruses</taxon>
        <taxon>Duplodnaviria</taxon>
        <taxon>Heunggongvirae</taxon>
        <taxon>Uroviricota</taxon>
        <taxon>Caudoviricetes</taxon>
    </lineage>
</organism>
<reference evidence="1" key="1">
    <citation type="journal article" date="2021" name="Proc. Natl. Acad. Sci. U.S.A.">
        <title>A Catalog of Tens of Thousands of Viruses from Human Metagenomes Reveals Hidden Associations with Chronic Diseases.</title>
        <authorList>
            <person name="Tisza M.J."/>
            <person name="Buck C.B."/>
        </authorList>
    </citation>
    <scope>NUCLEOTIDE SEQUENCE</scope>
    <source>
        <strain evidence="1">CtNnX9</strain>
    </source>
</reference>
<dbReference type="Pfam" id="PF05133">
    <property type="entry name" value="SPP1_portal"/>
    <property type="match status" value="1"/>
</dbReference>